<accession>A0A917WTM7</accession>
<evidence type="ECO:0000313" key="2">
    <source>
        <dbReference type="Proteomes" id="UP000642070"/>
    </source>
</evidence>
<dbReference type="Proteomes" id="UP000642070">
    <property type="component" value="Unassembled WGS sequence"/>
</dbReference>
<comment type="caution">
    <text evidence="1">The sequence shown here is derived from an EMBL/GenBank/DDBJ whole genome shotgun (WGS) entry which is preliminary data.</text>
</comment>
<gene>
    <name evidence="1" type="ORF">GCM10007977_031160</name>
</gene>
<dbReference type="AlphaFoldDB" id="A0A917WTM7"/>
<proteinExistence type="predicted"/>
<dbReference type="RefSeq" id="WP_190250539.1">
    <property type="nucleotide sequence ID" value="NZ_BMPI01000013.1"/>
</dbReference>
<name>A0A917WTM7_9ACTN</name>
<dbReference type="EMBL" id="BMPI01000013">
    <property type="protein sequence ID" value="GGM27681.1"/>
    <property type="molecule type" value="Genomic_DNA"/>
</dbReference>
<reference evidence="1" key="1">
    <citation type="journal article" date="2014" name="Int. J. Syst. Evol. Microbiol.">
        <title>Complete genome sequence of Corynebacterium casei LMG S-19264T (=DSM 44701T), isolated from a smear-ripened cheese.</title>
        <authorList>
            <consortium name="US DOE Joint Genome Institute (JGI-PGF)"/>
            <person name="Walter F."/>
            <person name="Albersmeier A."/>
            <person name="Kalinowski J."/>
            <person name="Ruckert C."/>
        </authorList>
    </citation>
    <scope>NUCLEOTIDE SEQUENCE</scope>
    <source>
        <strain evidence="1">JCM 19831</strain>
    </source>
</reference>
<sequence length="78" mass="8187">MTNLNPSADKTPNIDYVKTLFSALAAALGARNGDMAVAVLNLLADEIGKDQVRTIVNDLITIGLRRMTEQANATTGGA</sequence>
<protein>
    <submittedName>
        <fullName evidence="1">Uncharacterized protein</fullName>
    </submittedName>
</protein>
<evidence type="ECO:0000313" key="1">
    <source>
        <dbReference type="EMBL" id="GGM27681.1"/>
    </source>
</evidence>
<organism evidence="1 2">
    <name type="scientific">Dactylosporangium sucinum</name>
    <dbReference type="NCBI Taxonomy" id="1424081"/>
    <lineage>
        <taxon>Bacteria</taxon>
        <taxon>Bacillati</taxon>
        <taxon>Actinomycetota</taxon>
        <taxon>Actinomycetes</taxon>
        <taxon>Micromonosporales</taxon>
        <taxon>Micromonosporaceae</taxon>
        <taxon>Dactylosporangium</taxon>
    </lineage>
</organism>
<keyword evidence="2" id="KW-1185">Reference proteome</keyword>
<reference evidence="1" key="2">
    <citation type="submission" date="2020-09" db="EMBL/GenBank/DDBJ databases">
        <authorList>
            <person name="Sun Q."/>
            <person name="Ohkuma M."/>
        </authorList>
    </citation>
    <scope>NUCLEOTIDE SEQUENCE</scope>
    <source>
        <strain evidence="1">JCM 19831</strain>
    </source>
</reference>